<dbReference type="InterPro" id="IPR035908">
    <property type="entry name" value="F0_ATP_A_sf"/>
</dbReference>
<reference evidence="12" key="1">
    <citation type="journal article" date="2018" name="BMC Genomics">
        <title>The first next-generation sequencing approach to the mitochondrial phylogeny of African monogenean parasites (Platyhelminthes: Gyrodactylidae and Dactylogyridae).</title>
        <authorList>
            <person name="Vanhove M.P.M."/>
            <person name="Briscoe A.G."/>
            <person name="Jorissen M.W.P."/>
            <person name="Littlewood D.T.J."/>
            <person name="Huyse T."/>
        </authorList>
    </citation>
    <scope>NUCLEOTIDE SEQUENCE</scope>
</reference>
<protein>
    <submittedName>
        <fullName evidence="12">ATP synthase F0 subunit 6</fullName>
    </submittedName>
</protein>
<keyword evidence="9 11" id="KW-0472">Membrane</keyword>
<proteinExistence type="inferred from homology"/>
<dbReference type="GO" id="GO:1902600">
    <property type="term" value="P:proton transmembrane transport"/>
    <property type="evidence" value="ECO:0007669"/>
    <property type="project" value="UniProtKB-KW"/>
</dbReference>
<reference evidence="12" key="2">
    <citation type="submission" date="2018-02" db="EMBL/GenBank/DDBJ databases">
        <authorList>
            <person name="Vanhove M.P.M."/>
            <person name="Briscoe A.G."/>
            <person name="Jorissen M.W.P."/>
            <person name="Littlewood D.T.J."/>
            <person name="Huyse T."/>
        </authorList>
    </citation>
    <scope>NUCLEOTIDE SEQUENCE</scope>
</reference>
<evidence type="ECO:0000256" key="7">
    <source>
        <dbReference type="ARBA" id="ARBA00022989"/>
    </source>
</evidence>
<keyword evidence="12" id="KW-0496">Mitochondrion</keyword>
<evidence type="ECO:0000256" key="8">
    <source>
        <dbReference type="ARBA" id="ARBA00023065"/>
    </source>
</evidence>
<geneLocation type="mitochondrion" evidence="12"/>
<name>A0A2Z4GPK0_9PLAT</name>
<feature type="transmembrane region" description="Helical" evidence="11">
    <location>
        <begin position="20"/>
        <end position="40"/>
    </location>
</feature>
<dbReference type="SUPFAM" id="SSF81336">
    <property type="entry name" value="F1F0 ATP synthase subunit A"/>
    <property type="match status" value="1"/>
</dbReference>
<sequence length="170" mass="19050">MIFNSYFSCFNKLLSSLVNNLVISLKLIGLILFIFLVLRIPGNFEVFYFVVFLFTVLFPYFASLFISRLVNSSDDFFASFTPVGAPIGIAPFVCMAEGISYIVRPFVLMLRPFLNLSIGAFGAAAVGTSISSGFSLGLLLLFLLLFFYELFVCIVHWFIVTNILIFSVDH</sequence>
<feature type="transmembrane region" description="Helical" evidence="11">
    <location>
        <begin position="136"/>
        <end position="165"/>
    </location>
</feature>
<keyword evidence="5 11" id="KW-0812">Transmembrane</keyword>
<dbReference type="GO" id="GO:0045259">
    <property type="term" value="C:proton-transporting ATP synthase complex"/>
    <property type="evidence" value="ECO:0007669"/>
    <property type="project" value="UniProtKB-KW"/>
</dbReference>
<keyword evidence="10" id="KW-0066">ATP synthesis</keyword>
<gene>
    <name evidence="12" type="primary">ATP6</name>
</gene>
<feature type="transmembrane region" description="Helical" evidence="11">
    <location>
        <begin position="108"/>
        <end position="130"/>
    </location>
</feature>
<comment type="similarity">
    <text evidence="2">Belongs to the ATPase A chain family.</text>
</comment>
<accession>A0A2Z4GPK0</accession>
<evidence type="ECO:0000256" key="1">
    <source>
        <dbReference type="ARBA" id="ARBA00004141"/>
    </source>
</evidence>
<evidence type="ECO:0000256" key="3">
    <source>
        <dbReference type="ARBA" id="ARBA00022448"/>
    </source>
</evidence>
<evidence type="ECO:0000256" key="6">
    <source>
        <dbReference type="ARBA" id="ARBA00022781"/>
    </source>
</evidence>
<comment type="subcellular location">
    <subcellularLocation>
        <location evidence="1">Membrane</location>
        <topology evidence="1">Multi-pass membrane protein</topology>
    </subcellularLocation>
</comment>
<evidence type="ECO:0000256" key="9">
    <source>
        <dbReference type="ARBA" id="ARBA00023136"/>
    </source>
</evidence>
<evidence type="ECO:0000256" key="2">
    <source>
        <dbReference type="ARBA" id="ARBA00006810"/>
    </source>
</evidence>
<evidence type="ECO:0000256" key="5">
    <source>
        <dbReference type="ARBA" id="ARBA00022692"/>
    </source>
</evidence>
<organism evidence="12">
    <name type="scientific">Macrogyrodactylus karibae</name>
    <dbReference type="NCBI Taxonomy" id="696689"/>
    <lineage>
        <taxon>Eukaryota</taxon>
        <taxon>Metazoa</taxon>
        <taxon>Spiralia</taxon>
        <taxon>Lophotrochozoa</taxon>
        <taxon>Platyhelminthes</taxon>
        <taxon>Monogenea</taxon>
        <taxon>Monopisthocotylea</taxon>
        <taxon>Gyrodactylidea</taxon>
        <taxon>Gyrodactylidae</taxon>
        <taxon>Macrogyrodactylus</taxon>
    </lineage>
</organism>
<keyword evidence="6" id="KW-0375">Hydrogen ion transport</keyword>
<keyword evidence="7 11" id="KW-1133">Transmembrane helix</keyword>
<feature type="transmembrane region" description="Helical" evidence="11">
    <location>
        <begin position="76"/>
        <end position="96"/>
    </location>
</feature>
<evidence type="ECO:0000256" key="11">
    <source>
        <dbReference type="SAM" id="Phobius"/>
    </source>
</evidence>
<keyword evidence="8" id="KW-0406">Ion transport</keyword>
<keyword evidence="3" id="KW-0813">Transport</keyword>
<feature type="transmembrane region" description="Helical" evidence="11">
    <location>
        <begin position="47"/>
        <end position="70"/>
    </location>
</feature>
<dbReference type="GO" id="GO:0006754">
    <property type="term" value="P:ATP biosynthetic process"/>
    <property type="evidence" value="ECO:0007669"/>
    <property type="project" value="UniProtKB-KW"/>
</dbReference>
<evidence type="ECO:0000256" key="10">
    <source>
        <dbReference type="ARBA" id="ARBA00023310"/>
    </source>
</evidence>
<evidence type="ECO:0000313" key="12">
    <source>
        <dbReference type="EMBL" id="AWW03146.1"/>
    </source>
</evidence>
<dbReference type="EMBL" id="MG970258">
    <property type="protein sequence ID" value="AWW03146.1"/>
    <property type="molecule type" value="Genomic_DNA"/>
</dbReference>
<dbReference type="AlphaFoldDB" id="A0A2Z4GPK0"/>
<evidence type="ECO:0000256" key="4">
    <source>
        <dbReference type="ARBA" id="ARBA00022547"/>
    </source>
</evidence>
<keyword evidence="4" id="KW-0138">CF(0)</keyword>